<evidence type="ECO:0000313" key="5">
    <source>
        <dbReference type="EMBL" id="TDD90230.1"/>
    </source>
</evidence>
<dbReference type="PANTHER" id="PTHR24567">
    <property type="entry name" value="CRP FAMILY TRANSCRIPTIONAL REGULATORY PROTEIN"/>
    <property type="match status" value="1"/>
</dbReference>
<keyword evidence="3" id="KW-0804">Transcription</keyword>
<keyword evidence="1" id="KW-0805">Transcription regulation</keyword>
<dbReference type="PANTHER" id="PTHR24567:SF74">
    <property type="entry name" value="HTH-TYPE TRANSCRIPTIONAL REGULATOR ARCR"/>
    <property type="match status" value="1"/>
</dbReference>
<dbReference type="Proteomes" id="UP000294723">
    <property type="component" value="Unassembled WGS sequence"/>
</dbReference>
<keyword evidence="6" id="KW-1185">Reference proteome</keyword>
<dbReference type="InterPro" id="IPR014710">
    <property type="entry name" value="RmlC-like_jellyroll"/>
</dbReference>
<evidence type="ECO:0000313" key="6">
    <source>
        <dbReference type="Proteomes" id="UP000294723"/>
    </source>
</evidence>
<dbReference type="InterPro" id="IPR036390">
    <property type="entry name" value="WH_DNA-bd_sf"/>
</dbReference>
<sequence length="205" mass="22805">MSELGAPKSYQPGDTILAQGDCPSHVVLLLSGVAKVTVRDTNGDLTLLALRFGGDLLGEMGVLEHRLRYADVTAFGHVRARRIEATLFANLLREHSSVTLKLLQVLGHRLRWADERRLDFSNHDAKTRVARVLEQIAESYGGLRELDRYEIPLGQEELAQLAGAGKRVTQDALKELDRIGAITQGYRKVTITNRPELQRVAKKES</sequence>
<proteinExistence type="predicted"/>
<organism evidence="5 6">
    <name type="scientific">Saccharopolyspora karakumensis</name>
    <dbReference type="NCBI Taxonomy" id="2530386"/>
    <lineage>
        <taxon>Bacteria</taxon>
        <taxon>Bacillati</taxon>
        <taxon>Actinomycetota</taxon>
        <taxon>Actinomycetes</taxon>
        <taxon>Pseudonocardiales</taxon>
        <taxon>Pseudonocardiaceae</taxon>
        <taxon>Saccharopolyspora</taxon>
    </lineage>
</organism>
<dbReference type="AlphaFoldDB" id="A0A4R5BXV6"/>
<protein>
    <submittedName>
        <fullName evidence="5">Crp/Fnr family transcriptional regulator</fullName>
    </submittedName>
</protein>
<dbReference type="GO" id="GO:0003700">
    <property type="term" value="F:DNA-binding transcription factor activity"/>
    <property type="evidence" value="ECO:0007669"/>
    <property type="project" value="TreeGrafter"/>
</dbReference>
<feature type="domain" description="Cyclic nucleotide-binding" evidence="4">
    <location>
        <begin position="1"/>
        <end position="109"/>
    </location>
</feature>
<dbReference type="EMBL" id="SMLA01000009">
    <property type="protein sequence ID" value="TDD90230.1"/>
    <property type="molecule type" value="Genomic_DNA"/>
</dbReference>
<dbReference type="InterPro" id="IPR012318">
    <property type="entry name" value="HTH_CRP"/>
</dbReference>
<dbReference type="Pfam" id="PF00027">
    <property type="entry name" value="cNMP_binding"/>
    <property type="match status" value="1"/>
</dbReference>
<dbReference type="InterPro" id="IPR018490">
    <property type="entry name" value="cNMP-bd_dom_sf"/>
</dbReference>
<dbReference type="SUPFAM" id="SSF51206">
    <property type="entry name" value="cAMP-binding domain-like"/>
    <property type="match status" value="1"/>
</dbReference>
<dbReference type="SUPFAM" id="SSF46785">
    <property type="entry name" value="Winged helix' DNA-binding domain"/>
    <property type="match status" value="1"/>
</dbReference>
<dbReference type="SMART" id="SM00100">
    <property type="entry name" value="cNMP"/>
    <property type="match status" value="1"/>
</dbReference>
<dbReference type="PROSITE" id="PS50042">
    <property type="entry name" value="CNMP_BINDING_3"/>
    <property type="match status" value="1"/>
</dbReference>
<evidence type="ECO:0000256" key="1">
    <source>
        <dbReference type="ARBA" id="ARBA00023015"/>
    </source>
</evidence>
<dbReference type="Pfam" id="PF13545">
    <property type="entry name" value="HTH_Crp_2"/>
    <property type="match status" value="1"/>
</dbReference>
<gene>
    <name evidence="5" type="ORF">E1202_08555</name>
</gene>
<dbReference type="Gene3D" id="2.60.120.10">
    <property type="entry name" value="Jelly Rolls"/>
    <property type="match status" value="1"/>
</dbReference>
<dbReference type="InterPro" id="IPR000595">
    <property type="entry name" value="cNMP-bd_dom"/>
</dbReference>
<accession>A0A4R5BXV6</accession>
<evidence type="ECO:0000256" key="2">
    <source>
        <dbReference type="ARBA" id="ARBA00023125"/>
    </source>
</evidence>
<dbReference type="GO" id="GO:0005829">
    <property type="term" value="C:cytosol"/>
    <property type="evidence" value="ECO:0007669"/>
    <property type="project" value="TreeGrafter"/>
</dbReference>
<dbReference type="CDD" id="cd00038">
    <property type="entry name" value="CAP_ED"/>
    <property type="match status" value="1"/>
</dbReference>
<evidence type="ECO:0000256" key="3">
    <source>
        <dbReference type="ARBA" id="ARBA00023163"/>
    </source>
</evidence>
<dbReference type="GO" id="GO:0003677">
    <property type="term" value="F:DNA binding"/>
    <property type="evidence" value="ECO:0007669"/>
    <property type="project" value="UniProtKB-KW"/>
</dbReference>
<reference evidence="5 6" key="1">
    <citation type="submission" date="2019-03" db="EMBL/GenBank/DDBJ databases">
        <title>Draft genome sequences of novel Actinobacteria.</title>
        <authorList>
            <person name="Sahin N."/>
            <person name="Ay H."/>
            <person name="Saygin H."/>
        </authorList>
    </citation>
    <scope>NUCLEOTIDE SEQUENCE [LARGE SCALE GENOMIC DNA]</scope>
    <source>
        <strain evidence="5 6">5K548</strain>
    </source>
</reference>
<keyword evidence="2" id="KW-0238">DNA-binding</keyword>
<evidence type="ECO:0000259" key="4">
    <source>
        <dbReference type="PROSITE" id="PS50042"/>
    </source>
</evidence>
<dbReference type="InterPro" id="IPR050397">
    <property type="entry name" value="Env_Response_Regulators"/>
</dbReference>
<comment type="caution">
    <text evidence="5">The sequence shown here is derived from an EMBL/GenBank/DDBJ whole genome shotgun (WGS) entry which is preliminary data.</text>
</comment>
<name>A0A4R5BXV6_9PSEU</name>
<dbReference type="RefSeq" id="WP_132682032.1">
    <property type="nucleotide sequence ID" value="NZ_SMLA01000009.1"/>
</dbReference>